<gene>
    <name evidence="1" type="ORF">GT464_08505</name>
</gene>
<reference evidence="1 2" key="1">
    <citation type="journal article" date="2019" name="Nat. Med.">
        <title>A library of human gut bacterial isolates paired with longitudinal multiomics data enables mechanistic microbiome research.</title>
        <authorList>
            <person name="Poyet M."/>
            <person name="Groussin M."/>
            <person name="Gibbons S.M."/>
            <person name="Avila-Pacheco J."/>
            <person name="Jiang X."/>
            <person name="Kearney S.M."/>
            <person name="Perrotta A.R."/>
            <person name="Berdy B."/>
            <person name="Zhao S."/>
            <person name="Lieberman T.D."/>
            <person name="Swanson P.K."/>
            <person name="Smith M."/>
            <person name="Roesemann S."/>
            <person name="Alexander J.E."/>
            <person name="Rich S.A."/>
            <person name="Livny J."/>
            <person name="Vlamakis H."/>
            <person name="Clish C."/>
            <person name="Bullock K."/>
            <person name="Deik A."/>
            <person name="Scott J."/>
            <person name="Pierce K.A."/>
            <person name="Xavier R.J."/>
            <person name="Alm E.J."/>
        </authorList>
    </citation>
    <scope>NUCLEOTIDE SEQUENCE [LARGE SCALE GENOMIC DNA]</scope>
    <source>
        <strain evidence="1 2">BIOML-A20</strain>
    </source>
</reference>
<dbReference type="AlphaFoldDB" id="A0A6N9JL01"/>
<evidence type="ECO:0000313" key="1">
    <source>
        <dbReference type="EMBL" id="MZJ39978.1"/>
    </source>
</evidence>
<dbReference type="EMBL" id="WWSR01000015">
    <property type="protein sequence ID" value="MZJ39978.1"/>
    <property type="molecule type" value="Genomic_DNA"/>
</dbReference>
<proteinExistence type="predicted"/>
<protein>
    <submittedName>
        <fullName evidence="1">Uncharacterized protein</fullName>
    </submittedName>
</protein>
<evidence type="ECO:0000313" key="2">
    <source>
        <dbReference type="Proteomes" id="UP000469380"/>
    </source>
</evidence>
<sequence length="60" mass="6632">MARQLRDAAALLESMAEDVAGDIDERFVLLPITLTIKIGSTDETPTLSVKKDYLARKRLA</sequence>
<dbReference type="RefSeq" id="WP_161160826.1">
    <property type="nucleotide sequence ID" value="NZ_JBDGAU010000008.1"/>
</dbReference>
<comment type="caution">
    <text evidence="1">The sequence shown here is derived from an EMBL/GenBank/DDBJ whole genome shotgun (WGS) entry which is preliminary data.</text>
</comment>
<dbReference type="Proteomes" id="UP000469380">
    <property type="component" value="Unassembled WGS sequence"/>
</dbReference>
<accession>A0A6N9JL01</accession>
<organism evidence="1 2">
    <name type="scientific">Collinsella aerofaciens</name>
    <dbReference type="NCBI Taxonomy" id="74426"/>
    <lineage>
        <taxon>Bacteria</taxon>
        <taxon>Bacillati</taxon>
        <taxon>Actinomycetota</taxon>
        <taxon>Coriobacteriia</taxon>
        <taxon>Coriobacteriales</taxon>
        <taxon>Coriobacteriaceae</taxon>
        <taxon>Collinsella</taxon>
    </lineage>
</organism>
<name>A0A6N9JL01_9ACTN</name>